<evidence type="ECO:0000313" key="2">
    <source>
        <dbReference type="Proteomes" id="UP000657177"/>
    </source>
</evidence>
<dbReference type="AlphaFoldDB" id="A0A8J6I2I8"/>
<accession>A0A8J6I2I8</accession>
<evidence type="ECO:0000313" key="1">
    <source>
        <dbReference type="EMBL" id="MBA2133274.1"/>
    </source>
</evidence>
<gene>
    <name evidence="1" type="ORF">G5B42_06930</name>
</gene>
<dbReference type="InterPro" id="IPR000150">
    <property type="entry name" value="Cof"/>
</dbReference>
<dbReference type="Proteomes" id="UP000657177">
    <property type="component" value="Unassembled WGS sequence"/>
</dbReference>
<dbReference type="SUPFAM" id="SSF56784">
    <property type="entry name" value="HAD-like"/>
    <property type="match status" value="1"/>
</dbReference>
<sequence>MKYKLVAVDVDGTLLDSNSNLTPETIKAIQETIAAGVIVTICTGRPIQGVEPLIEQLGLDLPFITYNGAMIVMGKSRKILYAQTMRGEDVKTVYKLGTNLKTTVVIWADNKLYVQPFGPEATAYSDLSRTKPEPITDLEALIAQGVTKVLFYDTVEAIRHFEKQVAPAVPPTVNYCTSQPFLLEFFDQKVSKANALAQLSAYYGFSREEIIAIGDGFNDLSMIKYAGLGIAMANADAAIKQHADYVTLSNDENGVAHALYRFCLNKAL</sequence>
<dbReference type="GO" id="GO:0000287">
    <property type="term" value="F:magnesium ion binding"/>
    <property type="evidence" value="ECO:0007669"/>
    <property type="project" value="TreeGrafter"/>
</dbReference>
<keyword evidence="2" id="KW-1185">Reference proteome</keyword>
<dbReference type="InterPro" id="IPR023214">
    <property type="entry name" value="HAD_sf"/>
</dbReference>
<comment type="caution">
    <text evidence="1">The sequence shown here is derived from an EMBL/GenBank/DDBJ whole genome shotgun (WGS) entry which is preliminary data.</text>
</comment>
<dbReference type="NCBIfam" id="TIGR00099">
    <property type="entry name" value="Cof-subfamily"/>
    <property type="match status" value="1"/>
</dbReference>
<dbReference type="RefSeq" id="WP_181339725.1">
    <property type="nucleotide sequence ID" value="NZ_JAAKDE010000013.1"/>
</dbReference>
<organism evidence="1 2">
    <name type="scientific">Capillibacterium thermochitinicola</name>
    <dbReference type="NCBI Taxonomy" id="2699427"/>
    <lineage>
        <taxon>Bacteria</taxon>
        <taxon>Bacillati</taxon>
        <taxon>Bacillota</taxon>
        <taxon>Capillibacterium</taxon>
    </lineage>
</organism>
<dbReference type="InterPro" id="IPR006379">
    <property type="entry name" value="HAD-SF_hydro_IIB"/>
</dbReference>
<dbReference type="SFLD" id="SFLDG01144">
    <property type="entry name" value="C2.B.4:_PGP_Like"/>
    <property type="match status" value="1"/>
</dbReference>
<dbReference type="GO" id="GO:0005829">
    <property type="term" value="C:cytosol"/>
    <property type="evidence" value="ECO:0007669"/>
    <property type="project" value="TreeGrafter"/>
</dbReference>
<dbReference type="NCBIfam" id="TIGR01484">
    <property type="entry name" value="HAD-SF-IIB"/>
    <property type="match status" value="1"/>
</dbReference>
<dbReference type="SFLD" id="SFLDS00003">
    <property type="entry name" value="Haloacid_Dehalogenase"/>
    <property type="match status" value="1"/>
</dbReference>
<dbReference type="PANTHER" id="PTHR10000:SF8">
    <property type="entry name" value="HAD SUPERFAMILY HYDROLASE-LIKE, TYPE 3"/>
    <property type="match status" value="1"/>
</dbReference>
<dbReference type="EMBL" id="JAAKDE010000013">
    <property type="protein sequence ID" value="MBA2133274.1"/>
    <property type="molecule type" value="Genomic_DNA"/>
</dbReference>
<dbReference type="SFLD" id="SFLDG01140">
    <property type="entry name" value="C2.B:_Phosphomannomutase_and_P"/>
    <property type="match status" value="1"/>
</dbReference>
<dbReference type="GO" id="GO:0016791">
    <property type="term" value="F:phosphatase activity"/>
    <property type="evidence" value="ECO:0007669"/>
    <property type="project" value="TreeGrafter"/>
</dbReference>
<dbReference type="Pfam" id="PF08282">
    <property type="entry name" value="Hydrolase_3"/>
    <property type="match status" value="1"/>
</dbReference>
<dbReference type="CDD" id="cd07516">
    <property type="entry name" value="HAD_Pase"/>
    <property type="match status" value="1"/>
</dbReference>
<proteinExistence type="predicted"/>
<protein>
    <submittedName>
        <fullName evidence="1">HAD family phosphatase</fullName>
    </submittedName>
</protein>
<dbReference type="PANTHER" id="PTHR10000">
    <property type="entry name" value="PHOSPHOSERINE PHOSPHATASE"/>
    <property type="match status" value="1"/>
</dbReference>
<dbReference type="PROSITE" id="PS01229">
    <property type="entry name" value="COF_2"/>
    <property type="match status" value="1"/>
</dbReference>
<reference evidence="1" key="1">
    <citation type="submission" date="2020-06" db="EMBL/GenBank/DDBJ databases">
        <title>Novel chitinolytic bacterium.</title>
        <authorList>
            <person name="Ungkulpasvich U."/>
            <person name="Kosugi A."/>
            <person name="Uke A."/>
        </authorList>
    </citation>
    <scope>NUCLEOTIDE SEQUENCE</scope>
    <source>
        <strain evidence="1">UUS1-1</strain>
    </source>
</reference>
<dbReference type="InterPro" id="IPR036412">
    <property type="entry name" value="HAD-like_sf"/>
</dbReference>
<name>A0A8J6I2I8_9FIRM</name>
<dbReference type="Gene3D" id="3.30.1240.10">
    <property type="match status" value="1"/>
</dbReference>
<dbReference type="Gene3D" id="3.40.50.1000">
    <property type="entry name" value="HAD superfamily/HAD-like"/>
    <property type="match status" value="1"/>
</dbReference>